<dbReference type="InParanoid" id="A0A1X7VM43"/>
<dbReference type="Gene3D" id="3.30.710.10">
    <property type="entry name" value="Potassium Channel Kv1.1, Chain A"/>
    <property type="match status" value="1"/>
</dbReference>
<sequence length="529" mass="57916">MSLSKWHILSLSKAEFLDDIKWVTVFGPSGNEAILVTQSNELYAIGTNGNCCLGLGTPITPGFTPKRIESLKGLNISSIAYGSDPHVLALTEDGTIYAWGANGYGQLGRGSTSVHSNLPKPVNHALGGVIVSKVACGGFHSLALSNKGDVYSWGFNNCGQLGCGDTTSRYNPNRVTGLLDGKTCIHVTCNHTSSFALTGEGEILSWGQNGSGQLGIGSTLQQLQPVNVQINDAFIDQIVTGYSHALALSECGSIYAWGANTHGQLGNASKQCVSSPTIINNIGRASEVAAIHLSHISAATISGKVYIWGECCHQNVCAPLVTDFNSIDEVFACLSSPSCSWRPFMNILPKKDLSSCIENRFNDKETSDMVFIVEGNHIYVHRVILRMRCAYFYSMLQNGKWKESEMDTFEINDYPYHIFKAFVSYFYTDNVDLPNEDIPDLLELSDCYCETELKKKCELLLKRTISVENAIALYTIALRYQAKELQECSFRYITRHCSAVILSKDFIGMEESISKKLLVSLAEAGVFKS</sequence>
<dbReference type="PANTHER" id="PTHR22872">
    <property type="entry name" value="BTK-BINDING PROTEIN-RELATED"/>
    <property type="match status" value="1"/>
</dbReference>
<dbReference type="InterPro" id="IPR009091">
    <property type="entry name" value="RCC1/BLIP-II"/>
</dbReference>
<keyword evidence="5" id="KW-1185">Reference proteome</keyword>
<dbReference type="PROSITE" id="PS50012">
    <property type="entry name" value="RCC1_3"/>
    <property type="match status" value="5"/>
</dbReference>
<dbReference type="STRING" id="400682.A0A1X7VM43"/>
<feature type="repeat" description="RCC1" evidence="2">
    <location>
        <begin position="252"/>
        <end position="304"/>
    </location>
</feature>
<dbReference type="SMART" id="SM00225">
    <property type="entry name" value="BTB"/>
    <property type="match status" value="1"/>
</dbReference>
<dbReference type="AlphaFoldDB" id="A0A1X7VM43"/>
<dbReference type="InterPro" id="IPR058923">
    <property type="entry name" value="RCC1-like_dom"/>
</dbReference>
<feature type="repeat" description="RCC1" evidence="2">
    <location>
        <begin position="201"/>
        <end position="251"/>
    </location>
</feature>
<dbReference type="PROSITE" id="PS00626">
    <property type="entry name" value="RCC1_2"/>
    <property type="match status" value="1"/>
</dbReference>
<organism evidence="4">
    <name type="scientific">Amphimedon queenslandica</name>
    <name type="common">Sponge</name>
    <dbReference type="NCBI Taxonomy" id="400682"/>
    <lineage>
        <taxon>Eukaryota</taxon>
        <taxon>Metazoa</taxon>
        <taxon>Porifera</taxon>
        <taxon>Demospongiae</taxon>
        <taxon>Heteroscleromorpha</taxon>
        <taxon>Haplosclerida</taxon>
        <taxon>Niphatidae</taxon>
        <taxon>Amphimedon</taxon>
    </lineage>
</organism>
<evidence type="ECO:0000313" key="5">
    <source>
        <dbReference type="Proteomes" id="UP000007879"/>
    </source>
</evidence>
<reference evidence="5" key="1">
    <citation type="journal article" date="2010" name="Nature">
        <title>The Amphimedon queenslandica genome and the evolution of animal complexity.</title>
        <authorList>
            <person name="Srivastava M."/>
            <person name="Simakov O."/>
            <person name="Chapman J."/>
            <person name="Fahey B."/>
            <person name="Gauthier M.E."/>
            <person name="Mitros T."/>
            <person name="Richards G.S."/>
            <person name="Conaco C."/>
            <person name="Dacre M."/>
            <person name="Hellsten U."/>
            <person name="Larroux C."/>
            <person name="Putnam N.H."/>
            <person name="Stanke M."/>
            <person name="Adamska M."/>
            <person name="Darling A."/>
            <person name="Degnan S.M."/>
            <person name="Oakley T.H."/>
            <person name="Plachetzki D.C."/>
            <person name="Zhai Y."/>
            <person name="Adamski M."/>
            <person name="Calcino A."/>
            <person name="Cummins S.F."/>
            <person name="Goodstein D.M."/>
            <person name="Harris C."/>
            <person name="Jackson D.J."/>
            <person name="Leys S.P."/>
            <person name="Shu S."/>
            <person name="Woodcroft B.J."/>
            <person name="Vervoort M."/>
            <person name="Kosik K.S."/>
            <person name="Manning G."/>
            <person name="Degnan B.M."/>
            <person name="Rokhsar D.S."/>
        </authorList>
    </citation>
    <scope>NUCLEOTIDE SEQUENCE [LARGE SCALE GENOMIC DNA]</scope>
</reference>
<dbReference type="InterPro" id="IPR000210">
    <property type="entry name" value="BTB/POZ_dom"/>
</dbReference>
<keyword evidence="1" id="KW-0677">Repeat</keyword>
<protein>
    <recommendedName>
        <fullName evidence="3">BTB domain-containing protein</fullName>
    </recommendedName>
</protein>
<feature type="repeat" description="RCC1" evidence="2">
    <location>
        <begin position="40"/>
        <end position="92"/>
    </location>
</feature>
<dbReference type="InterPro" id="IPR051625">
    <property type="entry name" value="Signaling_Regulatory_Domain"/>
</dbReference>
<proteinExistence type="predicted"/>
<dbReference type="Pfam" id="PF25390">
    <property type="entry name" value="WD40_RLD"/>
    <property type="match status" value="1"/>
</dbReference>
<reference evidence="4" key="2">
    <citation type="submission" date="2017-05" db="UniProtKB">
        <authorList>
            <consortium name="EnsemblMetazoa"/>
        </authorList>
    </citation>
    <scope>IDENTIFICATION</scope>
</reference>
<dbReference type="Pfam" id="PF00651">
    <property type="entry name" value="BTB"/>
    <property type="match status" value="1"/>
</dbReference>
<dbReference type="SUPFAM" id="SSF54695">
    <property type="entry name" value="POZ domain"/>
    <property type="match status" value="1"/>
</dbReference>
<evidence type="ECO:0000256" key="1">
    <source>
        <dbReference type="ARBA" id="ARBA00022737"/>
    </source>
</evidence>
<gene>
    <name evidence="4" type="primary">100637028</name>
</gene>
<evidence type="ECO:0000256" key="2">
    <source>
        <dbReference type="PROSITE-ProRule" id="PRU00235"/>
    </source>
</evidence>
<dbReference type="KEGG" id="aqu:100637028"/>
<dbReference type="InterPro" id="IPR011333">
    <property type="entry name" value="SKP1/BTB/POZ_sf"/>
</dbReference>
<dbReference type="eggNOG" id="KOG1426">
    <property type="taxonomic scope" value="Eukaryota"/>
</dbReference>
<accession>A0A1X7VM43</accession>
<dbReference type="CDD" id="cd18498">
    <property type="entry name" value="BACK_RCBTB1_2"/>
    <property type="match status" value="1"/>
</dbReference>
<feature type="domain" description="BTB" evidence="3">
    <location>
        <begin position="367"/>
        <end position="435"/>
    </location>
</feature>
<dbReference type="Gene3D" id="2.130.10.30">
    <property type="entry name" value="Regulator of chromosome condensation 1/beta-lactamase-inhibitor protein II"/>
    <property type="match status" value="1"/>
</dbReference>
<dbReference type="PROSITE" id="PS50097">
    <property type="entry name" value="BTB"/>
    <property type="match status" value="1"/>
</dbReference>
<name>A0A1X7VM43_AMPQE</name>
<evidence type="ECO:0000259" key="3">
    <source>
        <dbReference type="PROSITE" id="PS50097"/>
    </source>
</evidence>
<dbReference type="Proteomes" id="UP000007879">
    <property type="component" value="Unassembled WGS sequence"/>
</dbReference>
<dbReference type="SUPFAM" id="SSF50985">
    <property type="entry name" value="RCC1/BLIP-II"/>
    <property type="match status" value="1"/>
</dbReference>
<dbReference type="OrthoDB" id="10051363at2759"/>
<evidence type="ECO:0000313" key="4">
    <source>
        <dbReference type="EnsemblMetazoa" id="Aqu2.1.41132_001"/>
    </source>
</evidence>
<dbReference type="InterPro" id="IPR000408">
    <property type="entry name" value="Reg_chr_condens"/>
</dbReference>
<dbReference type="EnsemblMetazoa" id="XM_003383709.3">
    <property type="protein sequence ID" value="XP_003383757.1"/>
    <property type="gene ID" value="LOC100637028"/>
</dbReference>
<dbReference type="EnsemblMetazoa" id="Aqu2.1.41132_001">
    <property type="protein sequence ID" value="Aqu2.1.41132_001"/>
    <property type="gene ID" value="Aqu2.1.41132"/>
</dbReference>
<dbReference type="PRINTS" id="PR00633">
    <property type="entry name" value="RCCNDNSATION"/>
</dbReference>
<feature type="repeat" description="RCC1" evidence="2">
    <location>
        <begin position="94"/>
        <end position="147"/>
    </location>
</feature>
<feature type="repeat" description="RCC1" evidence="2">
    <location>
        <begin position="148"/>
        <end position="200"/>
    </location>
</feature>